<keyword evidence="3" id="KW-0653">Protein transport</keyword>
<keyword evidence="1" id="KW-0813">Transport</keyword>
<dbReference type="PANTHER" id="PTHR13276">
    <property type="entry name" value="GUANINE NUCLEOTIDE EXCHANGE FACTOR MSS4"/>
    <property type="match status" value="1"/>
</dbReference>
<dbReference type="SUPFAM" id="SSF51316">
    <property type="entry name" value="Mss4-like"/>
    <property type="match status" value="1"/>
</dbReference>
<dbReference type="InterPro" id="IPR007515">
    <property type="entry name" value="Mss4"/>
</dbReference>
<keyword evidence="5" id="KW-1185">Reference proteome</keyword>
<dbReference type="Gene3D" id="2.170.150.10">
    <property type="entry name" value="Metal Binding Protein, Guanine Nucleotide Exchange Factor, Chain A"/>
    <property type="match status" value="1"/>
</dbReference>
<dbReference type="EMBL" id="OZ022406">
    <property type="protein sequence ID" value="CAK9437242.1"/>
    <property type="molecule type" value="Genomic_DNA"/>
</dbReference>
<accession>A0ABP0ZKI9</accession>
<evidence type="ECO:0000256" key="2">
    <source>
        <dbReference type="ARBA" id="ARBA00022658"/>
    </source>
</evidence>
<dbReference type="Proteomes" id="UP001497383">
    <property type="component" value="Chromosome 2"/>
</dbReference>
<protein>
    <recommendedName>
        <fullName evidence="6">Mss4-like protein</fullName>
    </recommendedName>
</protein>
<evidence type="ECO:0000256" key="1">
    <source>
        <dbReference type="ARBA" id="ARBA00022448"/>
    </source>
</evidence>
<name>A0ABP0ZKI9_9ASCO</name>
<dbReference type="GeneID" id="92206816"/>
<organism evidence="4 5">
    <name type="scientific">Lodderomyces beijingensis</name>
    <dbReference type="NCBI Taxonomy" id="1775926"/>
    <lineage>
        <taxon>Eukaryota</taxon>
        <taxon>Fungi</taxon>
        <taxon>Dikarya</taxon>
        <taxon>Ascomycota</taxon>
        <taxon>Saccharomycotina</taxon>
        <taxon>Pichiomycetes</taxon>
        <taxon>Debaryomycetaceae</taxon>
        <taxon>Candida/Lodderomyces clade</taxon>
        <taxon>Lodderomyces</taxon>
    </lineage>
</organism>
<evidence type="ECO:0000256" key="3">
    <source>
        <dbReference type="ARBA" id="ARBA00022927"/>
    </source>
</evidence>
<dbReference type="InterPro" id="IPR011323">
    <property type="entry name" value="Mss4/transl-control_tumour"/>
</dbReference>
<sequence length="160" mass="17905">MPTRSIDKIDIASLEADNVQIVLRCPFPQCNARIIPYSSKLHPIAVEQAPSCIEVQDLQYCTTATTAEQIPRLAPVTTKFYQIDDVWDFDNIGVSRPSDAISSQTPIMAKNNEQVHVERLLICSECDRGPLGFAGLSTLDDNDHKNLKYFLSENSVVYVF</sequence>
<dbReference type="PROSITE" id="PS51796">
    <property type="entry name" value="MSS4"/>
    <property type="match status" value="1"/>
</dbReference>
<keyword evidence="2" id="KW-0344">Guanine-nucleotide releasing factor</keyword>
<dbReference type="RefSeq" id="XP_066828558.1">
    <property type="nucleotide sequence ID" value="XM_066971529.1"/>
</dbReference>
<dbReference type="InterPro" id="IPR011057">
    <property type="entry name" value="Mss4-like_sf"/>
</dbReference>
<evidence type="ECO:0008006" key="6">
    <source>
        <dbReference type="Google" id="ProtNLM"/>
    </source>
</evidence>
<proteinExistence type="predicted"/>
<reference evidence="4 5" key="1">
    <citation type="submission" date="2024-03" db="EMBL/GenBank/DDBJ databases">
        <authorList>
            <person name="Brejova B."/>
        </authorList>
    </citation>
    <scope>NUCLEOTIDE SEQUENCE [LARGE SCALE GENOMIC DNA]</scope>
    <source>
        <strain evidence="4 5">CBS 14171</strain>
    </source>
</reference>
<dbReference type="PANTHER" id="PTHR13276:SF0">
    <property type="entry name" value="GUANINE NUCLEOTIDE EXCHANGE FACTOR MSS4"/>
    <property type="match status" value="1"/>
</dbReference>
<dbReference type="Pfam" id="PF04421">
    <property type="entry name" value="Mss4"/>
    <property type="match status" value="1"/>
</dbReference>
<evidence type="ECO:0000313" key="4">
    <source>
        <dbReference type="EMBL" id="CAK9437242.1"/>
    </source>
</evidence>
<gene>
    <name evidence="4" type="ORF">LODBEIA_P16200</name>
</gene>
<evidence type="ECO:0000313" key="5">
    <source>
        <dbReference type="Proteomes" id="UP001497383"/>
    </source>
</evidence>